<proteinExistence type="predicted"/>
<organism evidence="1 2">
    <name type="scientific">Rhodocollybia butyracea</name>
    <dbReference type="NCBI Taxonomy" id="206335"/>
    <lineage>
        <taxon>Eukaryota</taxon>
        <taxon>Fungi</taxon>
        <taxon>Dikarya</taxon>
        <taxon>Basidiomycota</taxon>
        <taxon>Agaricomycotina</taxon>
        <taxon>Agaricomycetes</taxon>
        <taxon>Agaricomycetidae</taxon>
        <taxon>Agaricales</taxon>
        <taxon>Marasmiineae</taxon>
        <taxon>Omphalotaceae</taxon>
        <taxon>Rhodocollybia</taxon>
    </lineage>
</organism>
<keyword evidence="2" id="KW-1185">Reference proteome</keyword>
<reference evidence="1" key="1">
    <citation type="submission" date="2020-11" db="EMBL/GenBank/DDBJ databases">
        <authorList>
            <consortium name="DOE Joint Genome Institute"/>
            <person name="Ahrendt S."/>
            <person name="Riley R."/>
            <person name="Andreopoulos W."/>
            <person name="Labutti K."/>
            <person name="Pangilinan J."/>
            <person name="Ruiz-Duenas F.J."/>
            <person name="Barrasa J.M."/>
            <person name="Sanchez-Garcia M."/>
            <person name="Camarero S."/>
            <person name="Miyauchi S."/>
            <person name="Serrano A."/>
            <person name="Linde D."/>
            <person name="Babiker R."/>
            <person name="Drula E."/>
            <person name="Ayuso-Fernandez I."/>
            <person name="Pacheco R."/>
            <person name="Padilla G."/>
            <person name="Ferreira P."/>
            <person name="Barriuso J."/>
            <person name="Kellner H."/>
            <person name="Castanera R."/>
            <person name="Alfaro M."/>
            <person name="Ramirez L."/>
            <person name="Pisabarro A.G."/>
            <person name="Kuo A."/>
            <person name="Tritt A."/>
            <person name="Lipzen A."/>
            <person name="He G."/>
            <person name="Yan M."/>
            <person name="Ng V."/>
            <person name="Cullen D."/>
            <person name="Martin F."/>
            <person name="Rosso M.-N."/>
            <person name="Henrissat B."/>
            <person name="Hibbett D."/>
            <person name="Martinez A.T."/>
            <person name="Grigoriev I.V."/>
        </authorList>
    </citation>
    <scope>NUCLEOTIDE SEQUENCE</scope>
    <source>
        <strain evidence="1">AH 40177</strain>
    </source>
</reference>
<evidence type="ECO:0000313" key="1">
    <source>
        <dbReference type="EMBL" id="KAF9024315.1"/>
    </source>
</evidence>
<dbReference type="Proteomes" id="UP000772434">
    <property type="component" value="Unassembled WGS sequence"/>
</dbReference>
<name>A0A9P5P4N3_9AGAR</name>
<accession>A0A9P5P4N3</accession>
<dbReference type="AlphaFoldDB" id="A0A9P5P4N3"/>
<sequence length="348" mass="38831">MGQNGDHAANEKAIAKHLRQWKKSVLVEEMGEKKLTGLGLADLILYLASWNAKKIADTREIDAWNALTPWEQADIDSKLMKAILRELGEAAYDGLPSSEKREVDRFIWAGCCMHKNLNSFKGGNTEMMLKWAKIQVDPPVLLANKDNAAELHKIFSPGVLLDKLNAKDAKRAQELLELSARGGVKVTALAGAIFNNKDDKKGQGDTHINHFRAKFGDHHHWFPDTSNTRFGSHGLAACELLKHHAEYIQFLNNIAASKGSNSHTNIEKNVLEGLKDKGTLTELVAMGLYTKLIHHPYMRLVRGPGTEQSNILDLGPLHHELRNHIQGLLDSPDLIFGDGIVRENKSRW</sequence>
<comment type="caution">
    <text evidence="1">The sequence shown here is derived from an EMBL/GenBank/DDBJ whole genome shotgun (WGS) entry which is preliminary data.</text>
</comment>
<evidence type="ECO:0000313" key="2">
    <source>
        <dbReference type="Proteomes" id="UP000772434"/>
    </source>
</evidence>
<protein>
    <submittedName>
        <fullName evidence="1">Uncharacterized protein</fullName>
    </submittedName>
</protein>
<dbReference type="EMBL" id="JADNRY010000917">
    <property type="protein sequence ID" value="KAF9024315.1"/>
    <property type="molecule type" value="Genomic_DNA"/>
</dbReference>
<dbReference type="OrthoDB" id="3052721at2759"/>
<gene>
    <name evidence="1" type="ORF">BDP27DRAFT_1438217</name>
</gene>